<gene>
    <name evidence="2" type="ORF">C6N75_29440</name>
</gene>
<proteinExistence type="predicted"/>
<accession>A0A2S9PMU3</accession>
<keyword evidence="3" id="KW-1185">Reference proteome</keyword>
<dbReference type="Pfam" id="PF08242">
    <property type="entry name" value="Methyltransf_12"/>
    <property type="match status" value="1"/>
</dbReference>
<sequence>MGLTPAFDASAFGAAARGASAREASAGSALAELAAFSEGYAREIARMSAAPQTPAPVDLFIAEFTDTVGRCLRAGAADACVRQAVAPLRAALAGSPLIRRGQERRRGHAGDFEMIEYLLSGRNDAEPGTLGWQIDAYVQDSAITGQHRNKITYQAGLIRRTLSAPGADPAGRRVLLIAAGAAADLRAVEPELFAPGDLVVLNDVDAAALAHAAARLAPETARHTVTEEGNAFQALPALERHGPYDLVLAGGLFDYLTDRYARLLVTAVMTRLCAPGGLFLFTNIATGNPFAHLMKYLADWPLIERAEDDVRALVQAAAPHRTESLRVESDTTGYTLLAHLTRVGPRPPG</sequence>
<dbReference type="RefSeq" id="WP_105871889.1">
    <property type="nucleotide sequence ID" value="NZ_PVLV01000699.1"/>
</dbReference>
<name>A0A2S9PMU3_9ACTN</name>
<protein>
    <recommendedName>
        <fullName evidence="1">Methyltransferase type 12 domain-containing protein</fullName>
    </recommendedName>
</protein>
<dbReference type="OrthoDB" id="9786503at2"/>
<comment type="caution">
    <text evidence="2">The sequence shown here is derived from an EMBL/GenBank/DDBJ whole genome shotgun (WGS) entry which is preliminary data.</text>
</comment>
<dbReference type="EMBL" id="PVLV01000699">
    <property type="protein sequence ID" value="PRH75726.1"/>
    <property type="molecule type" value="Genomic_DNA"/>
</dbReference>
<reference evidence="2 3" key="1">
    <citation type="submission" date="2018-03" db="EMBL/GenBank/DDBJ databases">
        <title>Novel Streptomyces sp. from soil.</title>
        <authorList>
            <person name="Tan G.Y.A."/>
            <person name="Lee Z.Y."/>
        </authorList>
    </citation>
    <scope>NUCLEOTIDE SEQUENCE [LARGE SCALE GENOMIC DNA]</scope>
    <source>
        <strain evidence="2 3">ST5x</strain>
    </source>
</reference>
<feature type="domain" description="Methyltransferase type 12" evidence="1">
    <location>
        <begin position="177"/>
        <end position="279"/>
    </location>
</feature>
<evidence type="ECO:0000313" key="2">
    <source>
        <dbReference type="EMBL" id="PRH75726.1"/>
    </source>
</evidence>
<organism evidence="2 3">
    <name type="scientific">Streptomyces solincola</name>
    <dbReference type="NCBI Taxonomy" id="2100817"/>
    <lineage>
        <taxon>Bacteria</taxon>
        <taxon>Bacillati</taxon>
        <taxon>Actinomycetota</taxon>
        <taxon>Actinomycetes</taxon>
        <taxon>Kitasatosporales</taxon>
        <taxon>Streptomycetaceae</taxon>
        <taxon>Streptomyces</taxon>
    </lineage>
</organism>
<dbReference type="Gene3D" id="3.40.50.150">
    <property type="entry name" value="Vaccinia Virus protein VP39"/>
    <property type="match status" value="1"/>
</dbReference>
<dbReference type="Proteomes" id="UP000239322">
    <property type="component" value="Unassembled WGS sequence"/>
</dbReference>
<dbReference type="AlphaFoldDB" id="A0A2S9PMU3"/>
<evidence type="ECO:0000313" key="3">
    <source>
        <dbReference type="Proteomes" id="UP000239322"/>
    </source>
</evidence>
<dbReference type="InterPro" id="IPR013217">
    <property type="entry name" value="Methyltransf_12"/>
</dbReference>
<dbReference type="InterPro" id="IPR029063">
    <property type="entry name" value="SAM-dependent_MTases_sf"/>
</dbReference>
<dbReference type="SUPFAM" id="SSF53335">
    <property type="entry name" value="S-adenosyl-L-methionine-dependent methyltransferases"/>
    <property type="match status" value="1"/>
</dbReference>
<evidence type="ECO:0000259" key="1">
    <source>
        <dbReference type="Pfam" id="PF08242"/>
    </source>
</evidence>